<evidence type="ECO:0000256" key="8">
    <source>
        <dbReference type="ARBA" id="ARBA00023136"/>
    </source>
</evidence>
<dbReference type="GO" id="GO:0009236">
    <property type="term" value="P:cobalamin biosynthetic process"/>
    <property type="evidence" value="ECO:0007669"/>
    <property type="project" value="UniProtKB-UniRule"/>
</dbReference>
<dbReference type="EMBL" id="VXRG01000097">
    <property type="protein sequence ID" value="MXY94096.1"/>
    <property type="molecule type" value="Genomic_DNA"/>
</dbReference>
<keyword evidence="4 9" id="KW-1003">Cell membrane</keyword>
<dbReference type="GO" id="GO:0005886">
    <property type="term" value="C:plasma membrane"/>
    <property type="evidence" value="ECO:0007669"/>
    <property type="project" value="UniProtKB-SubCell"/>
</dbReference>
<protein>
    <recommendedName>
        <fullName evidence="9">Cobalamin biosynthesis protein CobD</fullName>
    </recommendedName>
</protein>
<reference evidence="10" key="1">
    <citation type="submission" date="2019-09" db="EMBL/GenBank/DDBJ databases">
        <title>Characterisation of the sponge microbiome using genome-centric metagenomics.</title>
        <authorList>
            <person name="Engelberts J.P."/>
            <person name="Robbins S.J."/>
            <person name="De Goeij J.M."/>
            <person name="Aranda M."/>
            <person name="Bell S.C."/>
            <person name="Webster N.S."/>
        </authorList>
    </citation>
    <scope>NUCLEOTIDE SEQUENCE</scope>
    <source>
        <strain evidence="10">SB0664_bin_27</strain>
    </source>
</reference>
<comment type="pathway">
    <text evidence="2 9">Cofactor biosynthesis; adenosylcobalamin biosynthesis.</text>
</comment>
<feature type="transmembrane region" description="Helical" evidence="9">
    <location>
        <begin position="46"/>
        <end position="64"/>
    </location>
</feature>
<dbReference type="PANTHER" id="PTHR34308">
    <property type="entry name" value="COBALAMIN BIOSYNTHESIS PROTEIN CBIB"/>
    <property type="match status" value="1"/>
</dbReference>
<accession>A0A6B0YSL9</accession>
<evidence type="ECO:0000256" key="5">
    <source>
        <dbReference type="ARBA" id="ARBA00022573"/>
    </source>
</evidence>
<evidence type="ECO:0000256" key="6">
    <source>
        <dbReference type="ARBA" id="ARBA00022692"/>
    </source>
</evidence>
<evidence type="ECO:0000256" key="9">
    <source>
        <dbReference type="HAMAP-Rule" id="MF_00024"/>
    </source>
</evidence>
<evidence type="ECO:0000256" key="4">
    <source>
        <dbReference type="ARBA" id="ARBA00022475"/>
    </source>
</evidence>
<comment type="caution">
    <text evidence="10">The sequence shown here is derived from an EMBL/GenBank/DDBJ whole genome shotgun (WGS) entry which is preliminary data.</text>
</comment>
<feature type="transmembrane region" description="Helical" evidence="9">
    <location>
        <begin position="282"/>
        <end position="301"/>
    </location>
</feature>
<dbReference type="Pfam" id="PF03186">
    <property type="entry name" value="CobD_Cbib"/>
    <property type="match status" value="1"/>
</dbReference>
<keyword evidence="6 9" id="KW-0812">Transmembrane</keyword>
<comment type="subcellular location">
    <subcellularLocation>
        <location evidence="1 9">Cell membrane</location>
        <topology evidence="1 9">Multi-pass membrane protein</topology>
    </subcellularLocation>
</comment>
<evidence type="ECO:0000313" key="10">
    <source>
        <dbReference type="EMBL" id="MXY94096.1"/>
    </source>
</evidence>
<dbReference type="AlphaFoldDB" id="A0A6B0YSL9"/>
<evidence type="ECO:0000256" key="7">
    <source>
        <dbReference type="ARBA" id="ARBA00022989"/>
    </source>
</evidence>
<dbReference type="GO" id="GO:0048472">
    <property type="term" value="F:threonine-phosphate decarboxylase activity"/>
    <property type="evidence" value="ECO:0007669"/>
    <property type="project" value="InterPro"/>
</dbReference>
<dbReference type="GO" id="GO:0015420">
    <property type="term" value="F:ABC-type vitamin B12 transporter activity"/>
    <property type="evidence" value="ECO:0007669"/>
    <property type="project" value="UniProtKB-UniRule"/>
</dbReference>
<keyword evidence="5 9" id="KW-0169">Cobalamin biosynthesis</keyword>
<dbReference type="HAMAP" id="MF_00024">
    <property type="entry name" value="CobD_CbiB"/>
    <property type="match status" value="1"/>
</dbReference>
<dbReference type="NCBIfam" id="TIGR00380">
    <property type="entry name" value="cobal_cbiB"/>
    <property type="match status" value="1"/>
</dbReference>
<comment type="function">
    <text evidence="9">Converts cobyric acid to cobinamide by the addition of aminopropanol on the F carboxylic group.</text>
</comment>
<feature type="transmembrane region" description="Helical" evidence="9">
    <location>
        <begin position="154"/>
        <end position="171"/>
    </location>
</feature>
<evidence type="ECO:0000256" key="3">
    <source>
        <dbReference type="ARBA" id="ARBA00006263"/>
    </source>
</evidence>
<name>A0A6B0YSL9_9CHLR</name>
<evidence type="ECO:0000256" key="1">
    <source>
        <dbReference type="ARBA" id="ARBA00004651"/>
    </source>
</evidence>
<comment type="caution">
    <text evidence="9">Lacks conserved residue(s) required for the propagation of feature annotation.</text>
</comment>
<dbReference type="PANTHER" id="PTHR34308:SF1">
    <property type="entry name" value="COBALAMIN BIOSYNTHESIS PROTEIN CBIB"/>
    <property type="match status" value="1"/>
</dbReference>
<sequence length="326" mass="34554">MAVLSAVLADALLGDPPSRFHPVAWMGSWIGLLRRIAPRRGPLADLLYGAAAVGLSTLTLWLTGMWMTRHLARWRLGWLAEGALLSQLIAWRSLMRAGEAVARPLERGDLDEARQQLGWHLVSRDTSRLDPSLVAAGAIESLAENSSDSVVAPLFWYAIGGLPAALSYRFLNTADAMLGYRDEQHEWLGKSAARADDAVNLAPARLTALLIVAGAALGGGNAGSAWRIWRRDGGKTASPNAGQPMSAAAGGLEVVLEKVGHYRLGEGLAKPQAADITRTSRLLSTAVFLGVAVAAAAALFLPKAVFSGRKALRQGGSRQVEEEKGG</sequence>
<dbReference type="InterPro" id="IPR004485">
    <property type="entry name" value="Cobalamin_biosynth_CobD/CbiB"/>
</dbReference>
<gene>
    <name evidence="9 10" type="primary">cobD</name>
    <name evidence="10" type="ORF">F4Y42_11700</name>
</gene>
<evidence type="ECO:0000256" key="2">
    <source>
        <dbReference type="ARBA" id="ARBA00004953"/>
    </source>
</evidence>
<proteinExistence type="inferred from homology"/>
<keyword evidence="7 9" id="KW-1133">Transmembrane helix</keyword>
<comment type="similarity">
    <text evidence="3 9">Belongs to the CobD/CbiB family.</text>
</comment>
<organism evidence="10">
    <name type="scientific">Caldilineaceae bacterium SB0664_bin_27</name>
    <dbReference type="NCBI Taxonomy" id="2605260"/>
    <lineage>
        <taxon>Bacteria</taxon>
        <taxon>Bacillati</taxon>
        <taxon>Chloroflexota</taxon>
        <taxon>Caldilineae</taxon>
        <taxon>Caldilineales</taxon>
        <taxon>Caldilineaceae</taxon>
    </lineage>
</organism>
<dbReference type="UniPathway" id="UPA00148"/>
<keyword evidence="8 9" id="KW-0472">Membrane</keyword>